<dbReference type="RefSeq" id="WP_189006817.1">
    <property type="nucleotide sequence ID" value="NZ_BMPP01000006.1"/>
</dbReference>
<proteinExistence type="predicted"/>
<name>A0ABQ2EVF7_9DEIO</name>
<evidence type="ECO:0000313" key="1">
    <source>
        <dbReference type="EMBL" id="GGK24299.1"/>
    </source>
</evidence>
<evidence type="ECO:0000313" key="2">
    <source>
        <dbReference type="Proteomes" id="UP000647587"/>
    </source>
</evidence>
<comment type="caution">
    <text evidence="1">The sequence shown here is derived from an EMBL/GenBank/DDBJ whole genome shotgun (WGS) entry which is preliminary data.</text>
</comment>
<accession>A0ABQ2EVF7</accession>
<keyword evidence="2" id="KW-1185">Reference proteome</keyword>
<protein>
    <submittedName>
        <fullName evidence="1">Uncharacterized protein</fullName>
    </submittedName>
</protein>
<gene>
    <name evidence="1" type="ORF">GCM10008955_17290</name>
</gene>
<sequence>MEIVLLLAAMTLLVLMLTFLSLTADDRALAQDAEVLSTVKASSGNDHMTLGHD</sequence>
<dbReference type="EMBL" id="BMPP01000006">
    <property type="protein sequence ID" value="GGK24299.1"/>
    <property type="molecule type" value="Genomic_DNA"/>
</dbReference>
<organism evidence="1 2">
    <name type="scientific">Deinococcus malanensis</name>
    <dbReference type="NCBI Taxonomy" id="1706855"/>
    <lineage>
        <taxon>Bacteria</taxon>
        <taxon>Thermotogati</taxon>
        <taxon>Deinococcota</taxon>
        <taxon>Deinococci</taxon>
        <taxon>Deinococcales</taxon>
        <taxon>Deinococcaceae</taxon>
        <taxon>Deinococcus</taxon>
    </lineage>
</organism>
<dbReference type="Proteomes" id="UP000647587">
    <property type="component" value="Unassembled WGS sequence"/>
</dbReference>
<reference evidence="2" key="1">
    <citation type="journal article" date="2019" name="Int. J. Syst. Evol. Microbiol.">
        <title>The Global Catalogue of Microorganisms (GCM) 10K type strain sequencing project: providing services to taxonomists for standard genome sequencing and annotation.</title>
        <authorList>
            <consortium name="The Broad Institute Genomics Platform"/>
            <consortium name="The Broad Institute Genome Sequencing Center for Infectious Disease"/>
            <person name="Wu L."/>
            <person name="Ma J."/>
        </authorList>
    </citation>
    <scope>NUCLEOTIDE SEQUENCE [LARGE SCALE GENOMIC DNA]</scope>
    <source>
        <strain evidence="2">JCM 30331</strain>
    </source>
</reference>